<accession>A0A926INK0</accession>
<sequence>MKSKSIVSLLTILIVIISFSVNAMAISTYNEEINNIDIRPMMMNILNSNINMVITSQGQAKIDSIIIGNKSVTRTRIIVELQRKVNGKWVTINTWQKSSDSSSTVFTKTASVSKGYYYRSVATVTAYRGNHAETKVIPTSQMRY</sequence>
<proteinExistence type="predicted"/>
<dbReference type="RefSeq" id="WP_249324402.1">
    <property type="nucleotide sequence ID" value="NZ_JACRTK010000004.1"/>
</dbReference>
<comment type="caution">
    <text evidence="1">The sequence shown here is derived from an EMBL/GenBank/DDBJ whole genome shotgun (WGS) entry which is preliminary data.</text>
</comment>
<gene>
    <name evidence="1" type="ORF">H8689_10500</name>
</gene>
<keyword evidence="2" id="KW-1185">Reference proteome</keyword>
<dbReference type="EMBL" id="JACRTK010000004">
    <property type="protein sequence ID" value="MBC8591540.1"/>
    <property type="molecule type" value="Genomic_DNA"/>
</dbReference>
<protein>
    <submittedName>
        <fullName evidence="1">Uncharacterized protein</fullName>
    </submittedName>
</protein>
<dbReference type="Proteomes" id="UP000601522">
    <property type="component" value="Unassembled WGS sequence"/>
</dbReference>
<name>A0A926INK0_9FIRM</name>
<reference evidence="1 2" key="1">
    <citation type="submission" date="2020-08" db="EMBL/GenBank/DDBJ databases">
        <title>Genome public.</title>
        <authorList>
            <person name="Liu C."/>
            <person name="Sun Q."/>
        </authorList>
    </citation>
    <scope>NUCLEOTIDE SEQUENCE [LARGE SCALE GENOMIC DNA]</scope>
    <source>
        <strain evidence="1 2">NSJ-26</strain>
    </source>
</reference>
<evidence type="ECO:0000313" key="1">
    <source>
        <dbReference type="EMBL" id="MBC8591540.1"/>
    </source>
</evidence>
<dbReference type="AlphaFoldDB" id="A0A926INK0"/>
<evidence type="ECO:0000313" key="2">
    <source>
        <dbReference type="Proteomes" id="UP000601522"/>
    </source>
</evidence>
<organism evidence="1 2">
    <name type="scientific">Wansuia hejianensis</name>
    <dbReference type="NCBI Taxonomy" id="2763667"/>
    <lineage>
        <taxon>Bacteria</taxon>
        <taxon>Bacillati</taxon>
        <taxon>Bacillota</taxon>
        <taxon>Clostridia</taxon>
        <taxon>Lachnospirales</taxon>
        <taxon>Lachnospiraceae</taxon>
        <taxon>Wansuia</taxon>
    </lineage>
</organism>